<name>A0A3M2RRR7_9HYPO</name>
<comment type="caution">
    <text evidence="9">The sequence shown here is derived from an EMBL/GenBank/DDBJ whole genome shotgun (WGS) entry which is preliminary data.</text>
</comment>
<dbReference type="PRINTS" id="PR00465">
    <property type="entry name" value="EP450IV"/>
</dbReference>
<dbReference type="InterPro" id="IPR017972">
    <property type="entry name" value="Cyt_P450_CS"/>
</dbReference>
<evidence type="ECO:0000256" key="1">
    <source>
        <dbReference type="ARBA" id="ARBA00001971"/>
    </source>
</evidence>
<keyword evidence="10" id="KW-1185">Reference proteome</keyword>
<dbReference type="Gene3D" id="1.10.630.10">
    <property type="entry name" value="Cytochrome P450"/>
    <property type="match status" value="1"/>
</dbReference>
<evidence type="ECO:0000256" key="4">
    <source>
        <dbReference type="ARBA" id="ARBA00022723"/>
    </source>
</evidence>
<dbReference type="InterPro" id="IPR050121">
    <property type="entry name" value="Cytochrome_P450_monoxygenase"/>
</dbReference>
<proteinExistence type="inferred from homology"/>
<dbReference type="SUPFAM" id="SSF48264">
    <property type="entry name" value="Cytochrome P450"/>
    <property type="match status" value="1"/>
</dbReference>
<keyword evidence="4 7" id="KW-0479">Metal-binding</keyword>
<dbReference type="InterPro" id="IPR036396">
    <property type="entry name" value="Cyt_P450_sf"/>
</dbReference>
<comment type="similarity">
    <text evidence="2 8">Belongs to the cytochrome P450 family.</text>
</comment>
<dbReference type="PROSITE" id="PS00086">
    <property type="entry name" value="CYTOCHROME_P450"/>
    <property type="match status" value="1"/>
</dbReference>
<keyword evidence="8" id="KW-0560">Oxidoreductase</keyword>
<protein>
    <recommendedName>
        <fullName evidence="11">Cytochrome P450 monooxygenase</fullName>
    </recommendedName>
</protein>
<reference evidence="9 10" key="1">
    <citation type="submission" date="2017-06" db="EMBL/GenBank/DDBJ databases">
        <title>Comparative genomic analysis of Ambrosia Fusariam Clade fungi.</title>
        <authorList>
            <person name="Stajich J.E."/>
            <person name="Carrillo J."/>
            <person name="Kijimoto T."/>
            <person name="Eskalen A."/>
            <person name="O'Donnell K."/>
            <person name="Kasson M."/>
        </authorList>
    </citation>
    <scope>NUCLEOTIDE SEQUENCE [LARGE SCALE GENOMIC DNA]</scope>
    <source>
        <strain evidence="9">UCR3666</strain>
    </source>
</reference>
<keyword evidence="3 7" id="KW-0349">Heme</keyword>
<keyword evidence="6 8" id="KW-0503">Monooxygenase</keyword>
<sequence length="520" mass="58764">MASLNIPAVAAALVLLVIVYERIIKPAFLSPLAKIPAPHWSCHVAPFWLWWAKLTHRENGLVYSNHMAKGKALRLSPSLVSLNCFEGGLKQVYLGGFPKTEFYWRGFANYGTHNIFTFEDNATHSARKRIISGTFSKSFILADATSQASMKKILFGRLLPKIDAAAKRNEALEVLELFYSYSMDSFVAWQFGTKLSSNLIEDEKERRLYLDGFFAAAPYTFWQYEFPRLNSWLKLLGIIPKKVDSGFHDIEQWNLEKCDRAQELLAQGEDKLSDEDKPVVMSLALKAMSNPHAEAGQYPQRLDIASDMFAHNSAAHETSGNTLTFCFYELSQRPQLQAKLREELLTLDPPLHFPPPAGKELTLPEPKTIDKLPLLEAVILESLRLYPSVPGGQPRRVPKPCSLGGYDGIPVGTTVQCYAYSLHRTPEIFPDPDQWKPERWIDSSPEQLSQMRRWFWAFGSGGRMCIGSNFAYFSMKNVVGSVYTNFVTSLHDHGSMELEDAYLAGPAGHRLEIKFTRVKE</sequence>
<comment type="cofactor">
    <cofactor evidence="1 7">
        <name>heme</name>
        <dbReference type="ChEBI" id="CHEBI:30413"/>
    </cofactor>
</comment>
<evidence type="ECO:0000256" key="7">
    <source>
        <dbReference type="PIRSR" id="PIRSR602403-1"/>
    </source>
</evidence>
<evidence type="ECO:0000256" key="8">
    <source>
        <dbReference type="RuleBase" id="RU000461"/>
    </source>
</evidence>
<dbReference type="GO" id="GO:0016705">
    <property type="term" value="F:oxidoreductase activity, acting on paired donors, with incorporation or reduction of molecular oxygen"/>
    <property type="evidence" value="ECO:0007669"/>
    <property type="project" value="InterPro"/>
</dbReference>
<dbReference type="PRINTS" id="PR00385">
    <property type="entry name" value="P450"/>
</dbReference>
<organism evidence="9 10">
    <name type="scientific">Fusarium kuroshium</name>
    <dbReference type="NCBI Taxonomy" id="2010991"/>
    <lineage>
        <taxon>Eukaryota</taxon>
        <taxon>Fungi</taxon>
        <taxon>Dikarya</taxon>
        <taxon>Ascomycota</taxon>
        <taxon>Pezizomycotina</taxon>
        <taxon>Sordariomycetes</taxon>
        <taxon>Hypocreomycetidae</taxon>
        <taxon>Hypocreales</taxon>
        <taxon>Nectriaceae</taxon>
        <taxon>Fusarium</taxon>
        <taxon>Fusarium solani species complex</taxon>
    </lineage>
</organism>
<dbReference type="InterPro" id="IPR002403">
    <property type="entry name" value="Cyt_P450_E_grp-IV"/>
</dbReference>
<dbReference type="OrthoDB" id="1470350at2759"/>
<dbReference type="CDD" id="cd11059">
    <property type="entry name" value="CYP_fungal"/>
    <property type="match status" value="1"/>
</dbReference>
<dbReference type="Proteomes" id="UP000277212">
    <property type="component" value="Unassembled WGS sequence"/>
</dbReference>
<accession>A0A3M2RRR7</accession>
<dbReference type="GO" id="GO:0004497">
    <property type="term" value="F:monooxygenase activity"/>
    <property type="evidence" value="ECO:0007669"/>
    <property type="project" value="UniProtKB-KW"/>
</dbReference>
<feature type="binding site" description="axial binding residue" evidence="7">
    <location>
        <position position="465"/>
    </location>
    <ligand>
        <name>heme</name>
        <dbReference type="ChEBI" id="CHEBI:30413"/>
    </ligand>
    <ligandPart>
        <name>Fe</name>
        <dbReference type="ChEBI" id="CHEBI:18248"/>
    </ligandPart>
</feature>
<dbReference type="GO" id="GO:0020037">
    <property type="term" value="F:heme binding"/>
    <property type="evidence" value="ECO:0007669"/>
    <property type="project" value="InterPro"/>
</dbReference>
<evidence type="ECO:0000256" key="2">
    <source>
        <dbReference type="ARBA" id="ARBA00010617"/>
    </source>
</evidence>
<gene>
    <name evidence="9" type="ORF">CDV36_012479</name>
</gene>
<keyword evidence="5 7" id="KW-0408">Iron</keyword>
<dbReference type="AlphaFoldDB" id="A0A3M2RRR7"/>
<evidence type="ECO:0000256" key="3">
    <source>
        <dbReference type="ARBA" id="ARBA00022617"/>
    </source>
</evidence>
<dbReference type="InterPro" id="IPR001128">
    <property type="entry name" value="Cyt_P450"/>
</dbReference>
<evidence type="ECO:0000256" key="6">
    <source>
        <dbReference type="ARBA" id="ARBA00023033"/>
    </source>
</evidence>
<dbReference type="Pfam" id="PF00067">
    <property type="entry name" value="p450"/>
    <property type="match status" value="1"/>
</dbReference>
<dbReference type="STRING" id="2010991.A0A3M2RRR7"/>
<dbReference type="PANTHER" id="PTHR24305:SF166">
    <property type="entry name" value="CYTOCHROME P450 12A4, MITOCHONDRIAL-RELATED"/>
    <property type="match status" value="1"/>
</dbReference>
<dbReference type="EMBL" id="NKUJ01000315">
    <property type="protein sequence ID" value="RMJ07909.1"/>
    <property type="molecule type" value="Genomic_DNA"/>
</dbReference>
<evidence type="ECO:0008006" key="11">
    <source>
        <dbReference type="Google" id="ProtNLM"/>
    </source>
</evidence>
<evidence type="ECO:0000313" key="10">
    <source>
        <dbReference type="Proteomes" id="UP000277212"/>
    </source>
</evidence>
<evidence type="ECO:0000256" key="5">
    <source>
        <dbReference type="ARBA" id="ARBA00023004"/>
    </source>
</evidence>
<evidence type="ECO:0000313" key="9">
    <source>
        <dbReference type="EMBL" id="RMJ07909.1"/>
    </source>
</evidence>
<dbReference type="GO" id="GO:0005506">
    <property type="term" value="F:iron ion binding"/>
    <property type="evidence" value="ECO:0007669"/>
    <property type="project" value="InterPro"/>
</dbReference>
<dbReference type="PANTHER" id="PTHR24305">
    <property type="entry name" value="CYTOCHROME P450"/>
    <property type="match status" value="1"/>
</dbReference>